<dbReference type="InterPro" id="IPR013106">
    <property type="entry name" value="Ig_V-set"/>
</dbReference>
<dbReference type="GO" id="GO:0030336">
    <property type="term" value="P:negative regulation of cell migration"/>
    <property type="evidence" value="ECO:0007669"/>
    <property type="project" value="InterPro"/>
</dbReference>
<evidence type="ECO:0000256" key="1">
    <source>
        <dbReference type="SAM" id="SignalP"/>
    </source>
</evidence>
<reference evidence="3" key="1">
    <citation type="submission" date="2022-03" db="EMBL/GenBank/DDBJ databases">
        <authorList>
            <person name="Alioto T."/>
            <person name="Alioto T."/>
            <person name="Gomez Garrido J."/>
        </authorList>
    </citation>
    <scope>NUCLEOTIDE SEQUENCE</scope>
</reference>
<dbReference type="PROSITE" id="PS50835">
    <property type="entry name" value="IG_LIKE"/>
    <property type="match status" value="1"/>
</dbReference>
<dbReference type="SUPFAM" id="SSF48726">
    <property type="entry name" value="Immunoglobulin"/>
    <property type="match status" value="1"/>
</dbReference>
<feature type="chain" id="PRO_5042153903" evidence="1">
    <location>
        <begin position="20"/>
        <end position="574"/>
    </location>
</feature>
<name>A0AAD1T780_PELCU</name>
<evidence type="ECO:0000313" key="3">
    <source>
        <dbReference type="EMBL" id="CAH2320518.1"/>
    </source>
</evidence>
<dbReference type="EMBL" id="OW240921">
    <property type="protein sequence ID" value="CAH2320518.1"/>
    <property type="molecule type" value="Genomic_DNA"/>
</dbReference>
<dbReference type="GO" id="GO:0010972">
    <property type="term" value="P:negative regulation of G2/M transition of mitotic cell cycle"/>
    <property type="evidence" value="ECO:0007669"/>
    <property type="project" value="InterPro"/>
</dbReference>
<dbReference type="Proteomes" id="UP001295444">
    <property type="component" value="Chromosome 10"/>
</dbReference>
<dbReference type="AlphaFoldDB" id="A0AAD1T780"/>
<protein>
    <submittedName>
        <fullName evidence="3">Migration and invasion-inhibitory</fullName>
    </submittedName>
</protein>
<dbReference type="InterPro" id="IPR031466">
    <property type="entry name" value="MIIP"/>
</dbReference>
<dbReference type="PANTHER" id="PTHR34831">
    <property type="entry name" value="MIGRATION AND INVASION-INHIBITORY PROTEIN"/>
    <property type="match status" value="1"/>
</dbReference>
<dbReference type="PANTHER" id="PTHR34831:SF1">
    <property type="entry name" value="MIGRATION AND INVASION-INHIBITORY PROTEIN"/>
    <property type="match status" value="1"/>
</dbReference>
<dbReference type="Pfam" id="PF15734">
    <property type="entry name" value="MIIP"/>
    <property type="match status" value="1"/>
</dbReference>
<dbReference type="Gene3D" id="2.60.40.10">
    <property type="entry name" value="Immunoglobulins"/>
    <property type="match status" value="1"/>
</dbReference>
<proteinExistence type="predicted"/>
<dbReference type="SMART" id="SM00406">
    <property type="entry name" value="IGv"/>
    <property type="match status" value="1"/>
</dbReference>
<keyword evidence="1" id="KW-0732">Signal</keyword>
<dbReference type="Pfam" id="PF07686">
    <property type="entry name" value="V-set"/>
    <property type="match status" value="1"/>
</dbReference>
<evidence type="ECO:0000313" key="4">
    <source>
        <dbReference type="Proteomes" id="UP001295444"/>
    </source>
</evidence>
<accession>A0AAD1T780</accession>
<dbReference type="InterPro" id="IPR007110">
    <property type="entry name" value="Ig-like_dom"/>
</dbReference>
<dbReference type="InterPro" id="IPR036179">
    <property type="entry name" value="Ig-like_dom_sf"/>
</dbReference>
<organism evidence="3 4">
    <name type="scientific">Pelobates cultripes</name>
    <name type="common">Western spadefoot toad</name>
    <dbReference type="NCBI Taxonomy" id="61616"/>
    <lineage>
        <taxon>Eukaryota</taxon>
        <taxon>Metazoa</taxon>
        <taxon>Chordata</taxon>
        <taxon>Craniata</taxon>
        <taxon>Vertebrata</taxon>
        <taxon>Euteleostomi</taxon>
        <taxon>Amphibia</taxon>
        <taxon>Batrachia</taxon>
        <taxon>Anura</taxon>
        <taxon>Pelobatoidea</taxon>
        <taxon>Pelobatidae</taxon>
        <taxon>Pelobates</taxon>
    </lineage>
</organism>
<dbReference type="InterPro" id="IPR003599">
    <property type="entry name" value="Ig_sub"/>
</dbReference>
<evidence type="ECO:0000259" key="2">
    <source>
        <dbReference type="PROSITE" id="PS50835"/>
    </source>
</evidence>
<feature type="signal peptide" evidence="1">
    <location>
        <begin position="1"/>
        <end position="19"/>
    </location>
</feature>
<dbReference type="SMART" id="SM00409">
    <property type="entry name" value="IG"/>
    <property type="match status" value="1"/>
</dbReference>
<sequence>MPSFLISFLGLCYVLGVLAQTEITRVAEENVTLPCQHRLGLLGEQSLDIEWLLNHSEQRKSVLISYSAGRIYEGENARGRYSFASNFLAGDAAILITSLQPSDAGQYICKVKNAGQYEWNHIRLKVLGDATMSNQLEELRKTNKCLLDHLKVKHDEFKKLLNPAERNSVTRADPLITTKWLPEKDGKENRTLNGFRSLHATRGLNNDKDPLQVSVQGHTSAARNLLCSSRKSVQTLEESGISKPIGLTEKTMNSKRPETLGKEPEQVIKLQSPVKRLSLLNSSDSFPDASIQYTSQQYAHRLTDEGNLRTPKSILVTPKSRDIKRDAGHVTFLSSTKNNQPATWSTHPLLGYDWIAGVLELDSPITDKSDQFFSEIQEFRRVNREECVLDFYTEAEDLESVESEEELDVSLDTHQCVYCYRVNNRLFTSPIGPVSACPICKKRRSRRPPTVEEPAYIRVSIPRSTLLPPYVYKAHRRKSFDPTDSLALPSHCLAGWENSVPSCERRATSLDLKASLDPETVPAVTTTTSYLGGETMQPASSIYNDSVSYFASRARSENLLNMSRASFFQRNKSK</sequence>
<gene>
    <name evidence="3" type="ORF">PECUL_23A026778</name>
</gene>
<keyword evidence="4" id="KW-1185">Reference proteome</keyword>
<dbReference type="InterPro" id="IPR013783">
    <property type="entry name" value="Ig-like_fold"/>
</dbReference>
<feature type="domain" description="Ig-like" evidence="2">
    <location>
        <begin position="2"/>
        <end position="113"/>
    </location>
</feature>